<evidence type="ECO:0000313" key="5">
    <source>
        <dbReference type="EMBL" id="GAA3148367.1"/>
    </source>
</evidence>
<dbReference type="Gene3D" id="3.20.20.80">
    <property type="entry name" value="Glycosidases"/>
    <property type="match status" value="1"/>
</dbReference>
<accession>A0ABP6NI36</accession>
<sequence length="452" mass="49687">MAPWADHAIWWQVYPLGFTGAEAAALPPQAPVRHRLRHLEAWLDYAVELGCSGLQLGPVFASETHGYDTVDHFRIDPRLGDDADFDRFAAAARDRGLHLLLDGVFNHVGRAFPVFRRAGADPRAAAWFRRDAGAGGEAGDGGGYATFEGHHRLVALDHDEPAVLDHVVRVMDHWLSRGASGWRLDAAYAVPARFWREALERVRPRHPGAWFVGEVIHGDYAAYVRESGLDSVTQYELWKAIWSSLNDGNLHELAWTLDRHGALLETFTPLTFVGNHDVTRLASRLADRRHLGHALAVLFTVGGVPSVYYGDEQAFTGVKEEREGGDDAVRPAFPGSPGELSPLGRPVHRLHRRLIGLRRRHPWLVRARTALPYLDNRAAVLESCDPADPGRRVLTLLNVDDRPRRLPVEAGGLAVLESSAEGDAPAGPPAAPGRTPSTHTVPAHGWTVLGPR</sequence>
<dbReference type="PANTHER" id="PTHR10357">
    <property type="entry name" value="ALPHA-AMYLASE FAMILY MEMBER"/>
    <property type="match status" value="1"/>
</dbReference>
<keyword evidence="2" id="KW-0326">Glycosidase</keyword>
<keyword evidence="6" id="KW-1185">Reference proteome</keyword>
<evidence type="ECO:0000259" key="4">
    <source>
        <dbReference type="SMART" id="SM00642"/>
    </source>
</evidence>
<gene>
    <name evidence="5" type="ORF">GCM10010466_44140</name>
</gene>
<dbReference type="InterPro" id="IPR017853">
    <property type="entry name" value="GH"/>
</dbReference>
<evidence type="ECO:0000256" key="2">
    <source>
        <dbReference type="ARBA" id="ARBA00023295"/>
    </source>
</evidence>
<dbReference type="CDD" id="cd11354">
    <property type="entry name" value="AmyAc_bac_CMD_like"/>
    <property type="match status" value="1"/>
</dbReference>
<dbReference type="InterPro" id="IPR006047">
    <property type="entry name" value="GH13_cat_dom"/>
</dbReference>
<dbReference type="Proteomes" id="UP001500320">
    <property type="component" value="Unassembled WGS sequence"/>
</dbReference>
<protein>
    <submittedName>
        <fullName evidence="5">Alpha-amylase family protein</fullName>
    </submittedName>
</protein>
<dbReference type="PANTHER" id="PTHR10357:SF210">
    <property type="entry name" value="MALTODEXTRIN GLUCOSIDASE"/>
    <property type="match status" value="1"/>
</dbReference>
<dbReference type="RefSeq" id="WP_344862495.1">
    <property type="nucleotide sequence ID" value="NZ_BAAAUT010000037.1"/>
</dbReference>
<reference evidence="6" key="1">
    <citation type="journal article" date="2019" name="Int. J. Syst. Evol. Microbiol.">
        <title>The Global Catalogue of Microorganisms (GCM) 10K type strain sequencing project: providing services to taxonomists for standard genome sequencing and annotation.</title>
        <authorList>
            <consortium name="The Broad Institute Genomics Platform"/>
            <consortium name="The Broad Institute Genome Sequencing Center for Infectious Disease"/>
            <person name="Wu L."/>
            <person name="Ma J."/>
        </authorList>
    </citation>
    <scope>NUCLEOTIDE SEQUENCE [LARGE SCALE GENOMIC DNA]</scope>
    <source>
        <strain evidence="6">JCM 9373</strain>
    </source>
</reference>
<proteinExistence type="predicted"/>
<dbReference type="Pfam" id="PF00128">
    <property type="entry name" value="Alpha-amylase"/>
    <property type="match status" value="1"/>
</dbReference>
<keyword evidence="1" id="KW-0378">Hydrolase</keyword>
<dbReference type="SMART" id="SM00642">
    <property type="entry name" value="Aamy"/>
    <property type="match status" value="1"/>
</dbReference>
<name>A0ABP6NI36_9ACTN</name>
<evidence type="ECO:0000313" key="6">
    <source>
        <dbReference type="Proteomes" id="UP001500320"/>
    </source>
</evidence>
<feature type="region of interest" description="Disordered" evidence="3">
    <location>
        <begin position="419"/>
        <end position="452"/>
    </location>
</feature>
<dbReference type="EMBL" id="BAAAUT010000037">
    <property type="protein sequence ID" value="GAA3148367.1"/>
    <property type="molecule type" value="Genomic_DNA"/>
</dbReference>
<evidence type="ECO:0000256" key="1">
    <source>
        <dbReference type="ARBA" id="ARBA00022801"/>
    </source>
</evidence>
<comment type="caution">
    <text evidence="5">The sequence shown here is derived from an EMBL/GenBank/DDBJ whole genome shotgun (WGS) entry which is preliminary data.</text>
</comment>
<dbReference type="SUPFAM" id="SSF51445">
    <property type="entry name" value="(Trans)glycosidases"/>
    <property type="match status" value="1"/>
</dbReference>
<evidence type="ECO:0000256" key="3">
    <source>
        <dbReference type="SAM" id="MobiDB-lite"/>
    </source>
</evidence>
<organism evidence="5 6">
    <name type="scientific">Planomonospora alba</name>
    <dbReference type="NCBI Taxonomy" id="161354"/>
    <lineage>
        <taxon>Bacteria</taxon>
        <taxon>Bacillati</taxon>
        <taxon>Actinomycetota</taxon>
        <taxon>Actinomycetes</taxon>
        <taxon>Streptosporangiales</taxon>
        <taxon>Streptosporangiaceae</taxon>
        <taxon>Planomonospora</taxon>
    </lineage>
</organism>
<feature type="domain" description="Glycosyl hydrolase family 13 catalytic" evidence="4">
    <location>
        <begin position="12"/>
        <end position="358"/>
    </location>
</feature>